<evidence type="ECO:0000259" key="6">
    <source>
        <dbReference type="Pfam" id="PF01258"/>
    </source>
</evidence>
<reference evidence="8 9" key="1">
    <citation type="submission" date="2018-02" db="EMBL/GenBank/DDBJ databases">
        <title>Genome sequencing of Solimonas sp. HR-BB.</title>
        <authorList>
            <person name="Lee Y."/>
            <person name="Jeon C.O."/>
        </authorList>
    </citation>
    <scope>NUCLEOTIDE SEQUENCE [LARGE SCALE GENOMIC DNA]</scope>
    <source>
        <strain evidence="8 9">HR-BB</strain>
    </source>
</reference>
<dbReference type="Proteomes" id="UP000238220">
    <property type="component" value="Unassembled WGS sequence"/>
</dbReference>
<dbReference type="PANTHER" id="PTHR33823:SF2">
    <property type="entry name" value="RNA POLYMERASE-BINDING TRANSCRIPTION FACTOR DKSA"/>
    <property type="match status" value="1"/>
</dbReference>
<proteinExistence type="predicted"/>
<gene>
    <name evidence="8" type="primary">dksA</name>
    <name evidence="8" type="ORF">C3942_17335</name>
</gene>
<evidence type="ECO:0000256" key="3">
    <source>
        <dbReference type="ARBA" id="ARBA00022833"/>
    </source>
</evidence>
<dbReference type="InterPro" id="IPR012784">
    <property type="entry name" value="DksA_RNA_pol-bd"/>
</dbReference>
<feature type="zinc finger region" description="dksA C4-type" evidence="4">
    <location>
        <begin position="142"/>
        <end position="166"/>
    </location>
</feature>
<comment type="caution">
    <text evidence="8">The sequence shown here is derived from an EMBL/GenBank/DDBJ whole genome shotgun (WGS) entry which is preliminary data.</text>
</comment>
<dbReference type="InterPro" id="IPR000962">
    <property type="entry name" value="Znf_DskA_TraR"/>
</dbReference>
<dbReference type="SUPFAM" id="SSF109635">
    <property type="entry name" value="DnaK suppressor protein DksA, alpha-hairpin domain"/>
    <property type="match status" value="1"/>
</dbReference>
<keyword evidence="3" id="KW-0862">Zinc</keyword>
<feature type="domain" description="DnaK suppressor protein DksA N-terminal" evidence="7">
    <location>
        <begin position="65"/>
        <end position="134"/>
    </location>
</feature>
<dbReference type="Pfam" id="PF01258">
    <property type="entry name" value="zf-dskA_traR"/>
    <property type="match status" value="1"/>
</dbReference>
<dbReference type="AlphaFoldDB" id="A0A2S5TCS9"/>
<dbReference type="OrthoDB" id="9803742at2"/>
<keyword evidence="1" id="KW-0479">Metal-binding</keyword>
<evidence type="ECO:0000256" key="2">
    <source>
        <dbReference type="ARBA" id="ARBA00022771"/>
    </source>
</evidence>
<dbReference type="PROSITE" id="PS51128">
    <property type="entry name" value="ZF_DKSA_2"/>
    <property type="match status" value="1"/>
</dbReference>
<accession>A0A2S5TCS9</accession>
<dbReference type="EMBL" id="PSNW01000010">
    <property type="protein sequence ID" value="PPE72804.1"/>
    <property type="molecule type" value="Genomic_DNA"/>
</dbReference>
<keyword evidence="2" id="KW-0863">Zinc-finger</keyword>
<dbReference type="InterPro" id="IPR037187">
    <property type="entry name" value="DnaK_N"/>
</dbReference>
<evidence type="ECO:0000256" key="5">
    <source>
        <dbReference type="SAM" id="MobiDB-lite"/>
    </source>
</evidence>
<organism evidence="8 9">
    <name type="scientific">Solimonas fluminis</name>
    <dbReference type="NCBI Taxonomy" id="2086571"/>
    <lineage>
        <taxon>Bacteria</taxon>
        <taxon>Pseudomonadati</taxon>
        <taxon>Pseudomonadota</taxon>
        <taxon>Gammaproteobacteria</taxon>
        <taxon>Nevskiales</taxon>
        <taxon>Nevskiaceae</taxon>
        <taxon>Solimonas</taxon>
    </lineage>
</organism>
<evidence type="ECO:0000313" key="8">
    <source>
        <dbReference type="EMBL" id="PPE72804.1"/>
    </source>
</evidence>
<feature type="compositionally biased region" description="Low complexity" evidence="5">
    <location>
        <begin position="1"/>
        <end position="25"/>
    </location>
</feature>
<dbReference type="SUPFAM" id="SSF57716">
    <property type="entry name" value="Glucocorticoid receptor-like (DNA-binding domain)"/>
    <property type="match status" value="1"/>
</dbReference>
<evidence type="ECO:0000259" key="7">
    <source>
        <dbReference type="Pfam" id="PF21157"/>
    </source>
</evidence>
<evidence type="ECO:0000256" key="1">
    <source>
        <dbReference type="ARBA" id="ARBA00022723"/>
    </source>
</evidence>
<feature type="region of interest" description="Disordered" evidence="5">
    <location>
        <begin position="1"/>
        <end position="47"/>
    </location>
</feature>
<name>A0A2S5TCS9_9GAMM</name>
<evidence type="ECO:0000313" key="9">
    <source>
        <dbReference type="Proteomes" id="UP000238220"/>
    </source>
</evidence>
<sequence length="180" mass="20505">MKPASTDKSSKAAPASAPAKKAAAPAPAPKKPAARKPVTPISFDGLPTEDQLRAMSDDDYMNDTQLEFFRHRLLQMRAEVLEREVDVKERLHQREVFADPADRATAEEEHWLDLRLRERESLLLRKIDDALRRLENREYGYCEKTGDPIGIPRLLARPTATVCVDVKGQDERVEAQFRDR</sequence>
<dbReference type="InterPro" id="IPR048489">
    <property type="entry name" value="DksA_N"/>
</dbReference>
<evidence type="ECO:0000256" key="4">
    <source>
        <dbReference type="PROSITE-ProRule" id="PRU00510"/>
    </source>
</evidence>
<dbReference type="Pfam" id="PF21157">
    <property type="entry name" value="DksA_N"/>
    <property type="match status" value="1"/>
</dbReference>
<dbReference type="PANTHER" id="PTHR33823">
    <property type="entry name" value="RNA POLYMERASE-BINDING TRANSCRIPTION FACTOR DKSA-RELATED"/>
    <property type="match status" value="1"/>
</dbReference>
<protein>
    <submittedName>
        <fullName evidence="8">RNA polymerase-binding protein DksA</fullName>
    </submittedName>
</protein>
<feature type="domain" description="Zinc finger DksA/TraR C4-type" evidence="6">
    <location>
        <begin position="137"/>
        <end position="169"/>
    </location>
</feature>
<dbReference type="NCBIfam" id="TIGR02420">
    <property type="entry name" value="dksA"/>
    <property type="match status" value="1"/>
</dbReference>
<dbReference type="Gene3D" id="1.20.120.910">
    <property type="entry name" value="DksA, coiled-coil domain"/>
    <property type="match status" value="1"/>
</dbReference>
<dbReference type="GO" id="GO:0008270">
    <property type="term" value="F:zinc ion binding"/>
    <property type="evidence" value="ECO:0007669"/>
    <property type="project" value="UniProtKB-KW"/>
</dbReference>
<keyword evidence="9" id="KW-1185">Reference proteome</keyword>